<dbReference type="EMBL" id="JAUEPT010000001">
    <property type="protein sequence ID" value="KAK0456964.1"/>
    <property type="molecule type" value="Genomic_DNA"/>
</dbReference>
<reference evidence="2" key="1">
    <citation type="submission" date="2023-06" db="EMBL/GenBank/DDBJ databases">
        <authorList>
            <consortium name="Lawrence Berkeley National Laboratory"/>
            <person name="Ahrendt S."/>
            <person name="Sahu N."/>
            <person name="Indic B."/>
            <person name="Wong-Bajracharya J."/>
            <person name="Merenyi Z."/>
            <person name="Ke H.-M."/>
            <person name="Monk M."/>
            <person name="Kocsube S."/>
            <person name="Drula E."/>
            <person name="Lipzen A."/>
            <person name="Balint B."/>
            <person name="Henrissat B."/>
            <person name="Andreopoulos B."/>
            <person name="Martin F.M."/>
            <person name="Harder C.B."/>
            <person name="Rigling D."/>
            <person name="Ford K.L."/>
            <person name="Foster G.D."/>
            <person name="Pangilinan J."/>
            <person name="Papanicolaou A."/>
            <person name="Barry K."/>
            <person name="LaButti K."/>
            <person name="Viragh M."/>
            <person name="Koriabine M."/>
            <person name="Yan M."/>
            <person name="Riley R."/>
            <person name="Champramary S."/>
            <person name="Plett K.L."/>
            <person name="Tsai I.J."/>
            <person name="Slot J."/>
            <person name="Sipos G."/>
            <person name="Plett J."/>
            <person name="Nagy L.G."/>
            <person name="Grigoriev I.V."/>
        </authorList>
    </citation>
    <scope>NUCLEOTIDE SEQUENCE</scope>
    <source>
        <strain evidence="2">FPL87.14</strain>
    </source>
</reference>
<organism evidence="2 3">
    <name type="scientific">Armillaria borealis</name>
    <dbReference type="NCBI Taxonomy" id="47425"/>
    <lineage>
        <taxon>Eukaryota</taxon>
        <taxon>Fungi</taxon>
        <taxon>Dikarya</taxon>
        <taxon>Basidiomycota</taxon>
        <taxon>Agaricomycotina</taxon>
        <taxon>Agaricomycetes</taxon>
        <taxon>Agaricomycetidae</taxon>
        <taxon>Agaricales</taxon>
        <taxon>Marasmiineae</taxon>
        <taxon>Physalacriaceae</taxon>
        <taxon>Armillaria</taxon>
    </lineage>
</organism>
<evidence type="ECO:0000313" key="2">
    <source>
        <dbReference type="EMBL" id="KAK0456964.1"/>
    </source>
</evidence>
<keyword evidence="1" id="KW-0472">Membrane</keyword>
<protein>
    <submittedName>
        <fullName evidence="2">Uncharacterized protein</fullName>
    </submittedName>
</protein>
<evidence type="ECO:0000256" key="1">
    <source>
        <dbReference type="SAM" id="Phobius"/>
    </source>
</evidence>
<dbReference type="Proteomes" id="UP001175226">
    <property type="component" value="Unassembled WGS sequence"/>
</dbReference>
<keyword evidence="1" id="KW-0812">Transmembrane</keyword>
<keyword evidence="3" id="KW-1185">Reference proteome</keyword>
<keyword evidence="1" id="KW-1133">Transmembrane helix</keyword>
<dbReference type="AlphaFoldDB" id="A0AA39N4D0"/>
<accession>A0AA39N4D0</accession>
<comment type="caution">
    <text evidence="2">The sequence shown here is derived from an EMBL/GenBank/DDBJ whole genome shotgun (WGS) entry which is preliminary data.</text>
</comment>
<evidence type="ECO:0000313" key="3">
    <source>
        <dbReference type="Proteomes" id="UP001175226"/>
    </source>
</evidence>
<name>A0AA39N4D0_9AGAR</name>
<feature type="transmembrane region" description="Helical" evidence="1">
    <location>
        <begin position="12"/>
        <end position="38"/>
    </location>
</feature>
<gene>
    <name evidence="2" type="ORF">EV421DRAFT_1896155</name>
</gene>
<sequence length="59" mass="6349">MALHQGTSASTTILTAILLIVIEVICLSLDFMALEIGCASSRFSMAMMYVRWSIATGHA</sequence>
<proteinExistence type="predicted"/>